<feature type="chain" id="PRO_5021731795" evidence="2">
    <location>
        <begin position="28"/>
        <end position="169"/>
    </location>
</feature>
<gene>
    <name evidence="3" type="ORF">Pan189_29230</name>
</gene>
<dbReference type="OrthoDB" id="291995at2"/>
<dbReference type="RefSeq" id="WP_145364630.1">
    <property type="nucleotide sequence ID" value="NZ_CP036268.1"/>
</dbReference>
<proteinExistence type="predicted"/>
<dbReference type="AlphaFoldDB" id="A0A517R3Q6"/>
<dbReference type="PROSITE" id="PS51257">
    <property type="entry name" value="PROKAR_LIPOPROTEIN"/>
    <property type="match status" value="1"/>
</dbReference>
<dbReference type="EMBL" id="CP036268">
    <property type="protein sequence ID" value="QDT38529.1"/>
    <property type="molecule type" value="Genomic_DNA"/>
</dbReference>
<keyword evidence="2" id="KW-0732">Signal</keyword>
<feature type="signal peptide" evidence="2">
    <location>
        <begin position="1"/>
        <end position="27"/>
    </location>
</feature>
<evidence type="ECO:0000313" key="4">
    <source>
        <dbReference type="Proteomes" id="UP000317318"/>
    </source>
</evidence>
<evidence type="ECO:0000256" key="1">
    <source>
        <dbReference type="SAM" id="MobiDB-lite"/>
    </source>
</evidence>
<reference evidence="3 4" key="1">
    <citation type="submission" date="2019-02" db="EMBL/GenBank/DDBJ databases">
        <title>Deep-cultivation of Planctomycetes and their phenomic and genomic characterization uncovers novel biology.</title>
        <authorList>
            <person name="Wiegand S."/>
            <person name="Jogler M."/>
            <person name="Boedeker C."/>
            <person name="Pinto D."/>
            <person name="Vollmers J."/>
            <person name="Rivas-Marin E."/>
            <person name="Kohn T."/>
            <person name="Peeters S.H."/>
            <person name="Heuer A."/>
            <person name="Rast P."/>
            <person name="Oberbeckmann S."/>
            <person name="Bunk B."/>
            <person name="Jeske O."/>
            <person name="Meyerdierks A."/>
            <person name="Storesund J.E."/>
            <person name="Kallscheuer N."/>
            <person name="Luecker S."/>
            <person name="Lage O.M."/>
            <person name="Pohl T."/>
            <person name="Merkel B.J."/>
            <person name="Hornburger P."/>
            <person name="Mueller R.-W."/>
            <person name="Bruemmer F."/>
            <person name="Labrenz M."/>
            <person name="Spormann A.M."/>
            <person name="Op den Camp H."/>
            <person name="Overmann J."/>
            <person name="Amann R."/>
            <person name="Jetten M.S.M."/>
            <person name="Mascher T."/>
            <person name="Medema M.H."/>
            <person name="Devos D.P."/>
            <person name="Kaster A.-K."/>
            <person name="Ovreas L."/>
            <person name="Rohde M."/>
            <person name="Galperin M.Y."/>
            <person name="Jogler C."/>
        </authorList>
    </citation>
    <scope>NUCLEOTIDE SEQUENCE [LARGE SCALE GENOMIC DNA]</scope>
    <source>
        <strain evidence="3 4">Pan189</strain>
    </source>
</reference>
<dbReference type="KEGG" id="svp:Pan189_29230"/>
<feature type="compositionally biased region" description="Basic and acidic residues" evidence="1">
    <location>
        <begin position="36"/>
        <end position="56"/>
    </location>
</feature>
<protein>
    <submittedName>
        <fullName evidence="3">Uncharacterized protein</fullName>
    </submittedName>
</protein>
<keyword evidence="4" id="KW-1185">Reference proteome</keyword>
<evidence type="ECO:0000256" key="2">
    <source>
        <dbReference type="SAM" id="SignalP"/>
    </source>
</evidence>
<dbReference type="Proteomes" id="UP000317318">
    <property type="component" value="Chromosome"/>
</dbReference>
<sequence length="169" mass="17725" precursor="true">MKSFLLSVTFAASGLLMLGCTNGTPTADTTAQQGGGHDEHGHDHDHGHDHGHADEHPETFAGAVEQLTEMRDTVKAALAENDLKKADGPVHAVGHVLEDLVSLAKKAGLSEEQQATVETAQETLFESYGALDQTIHGKESGKTWDDVGSDIDSVISSLQNLASSGGAEE</sequence>
<accession>A0A517R3Q6</accession>
<feature type="region of interest" description="Disordered" evidence="1">
    <location>
        <begin position="26"/>
        <end position="56"/>
    </location>
</feature>
<organism evidence="3 4">
    <name type="scientific">Stratiformator vulcanicus</name>
    <dbReference type="NCBI Taxonomy" id="2527980"/>
    <lineage>
        <taxon>Bacteria</taxon>
        <taxon>Pseudomonadati</taxon>
        <taxon>Planctomycetota</taxon>
        <taxon>Planctomycetia</taxon>
        <taxon>Planctomycetales</taxon>
        <taxon>Planctomycetaceae</taxon>
        <taxon>Stratiformator</taxon>
    </lineage>
</organism>
<evidence type="ECO:0000313" key="3">
    <source>
        <dbReference type="EMBL" id="QDT38529.1"/>
    </source>
</evidence>
<name>A0A517R3Q6_9PLAN</name>